<evidence type="ECO:0000256" key="1">
    <source>
        <dbReference type="SAM" id="MobiDB-lite"/>
    </source>
</evidence>
<dbReference type="AlphaFoldDB" id="A0A9N8DQI9"/>
<keyword evidence="2" id="KW-0812">Transmembrane</keyword>
<organism evidence="3 4">
    <name type="scientific">Seminavis robusta</name>
    <dbReference type="NCBI Taxonomy" id="568900"/>
    <lineage>
        <taxon>Eukaryota</taxon>
        <taxon>Sar</taxon>
        <taxon>Stramenopiles</taxon>
        <taxon>Ochrophyta</taxon>
        <taxon>Bacillariophyta</taxon>
        <taxon>Bacillariophyceae</taxon>
        <taxon>Bacillariophycidae</taxon>
        <taxon>Naviculales</taxon>
        <taxon>Naviculaceae</taxon>
        <taxon>Seminavis</taxon>
    </lineage>
</organism>
<name>A0A9N8DQI9_9STRA</name>
<feature type="region of interest" description="Disordered" evidence="1">
    <location>
        <begin position="1"/>
        <end position="47"/>
    </location>
</feature>
<keyword evidence="2" id="KW-0472">Membrane</keyword>
<accession>A0A9N8DQI9</accession>
<evidence type="ECO:0008006" key="5">
    <source>
        <dbReference type="Google" id="ProtNLM"/>
    </source>
</evidence>
<evidence type="ECO:0000256" key="2">
    <source>
        <dbReference type="SAM" id="Phobius"/>
    </source>
</evidence>
<proteinExistence type="predicted"/>
<comment type="caution">
    <text evidence="3">The sequence shown here is derived from an EMBL/GenBank/DDBJ whole genome shotgun (WGS) entry which is preliminary data.</text>
</comment>
<keyword evidence="2" id="KW-1133">Transmembrane helix</keyword>
<evidence type="ECO:0000313" key="3">
    <source>
        <dbReference type="EMBL" id="CAB9506691.1"/>
    </source>
</evidence>
<protein>
    <recommendedName>
        <fullName evidence="5">Transmembrane protein</fullName>
    </recommendedName>
</protein>
<feature type="region of interest" description="Disordered" evidence="1">
    <location>
        <begin position="171"/>
        <end position="201"/>
    </location>
</feature>
<feature type="transmembrane region" description="Helical" evidence="2">
    <location>
        <begin position="92"/>
        <end position="109"/>
    </location>
</feature>
<evidence type="ECO:0000313" key="4">
    <source>
        <dbReference type="Proteomes" id="UP001153069"/>
    </source>
</evidence>
<keyword evidence="4" id="KW-1185">Reference proteome</keyword>
<sequence length="201" mass="22793">MTNPIHALAATGPQLTRNKEPKSEEQPPAPIEAPEGEAVEEPKKDSVAQDHGFGSGLLAIGIYALMHDSGIMTILLLAFVWQFSLDASHQRIFLFFLVLLNFAEYFYLLPEVLARYQREKWWDIPTIKTATLTTVIFWSIAWVSAWYTSYLENKEQERRLEKAQMRAKKEQWFQQQSAMASSPGSSDTLCEGTEDGTSEDS</sequence>
<feature type="compositionally biased region" description="Polar residues" evidence="1">
    <location>
        <begin position="172"/>
        <end position="188"/>
    </location>
</feature>
<feature type="compositionally biased region" description="Acidic residues" evidence="1">
    <location>
        <begin position="192"/>
        <end position="201"/>
    </location>
</feature>
<dbReference type="Proteomes" id="UP001153069">
    <property type="component" value="Unassembled WGS sequence"/>
</dbReference>
<feature type="transmembrane region" description="Helical" evidence="2">
    <location>
        <begin position="57"/>
        <end position="80"/>
    </location>
</feature>
<dbReference type="EMBL" id="CAICTM010000274">
    <property type="protein sequence ID" value="CAB9506691.1"/>
    <property type="molecule type" value="Genomic_DNA"/>
</dbReference>
<feature type="transmembrane region" description="Helical" evidence="2">
    <location>
        <begin position="129"/>
        <end position="150"/>
    </location>
</feature>
<gene>
    <name evidence="3" type="ORF">SEMRO_275_G105770.1</name>
</gene>
<reference evidence="3" key="1">
    <citation type="submission" date="2020-06" db="EMBL/GenBank/DDBJ databases">
        <authorList>
            <consortium name="Plant Systems Biology data submission"/>
        </authorList>
    </citation>
    <scope>NUCLEOTIDE SEQUENCE</scope>
    <source>
        <strain evidence="3">D6</strain>
    </source>
</reference>